<dbReference type="Proteomes" id="UP001353858">
    <property type="component" value="Unassembled WGS sequence"/>
</dbReference>
<reference evidence="7" key="1">
    <citation type="submission" date="2023-01" db="EMBL/GenBank/DDBJ databases">
        <title>Key to firefly adult light organ development and bioluminescence: homeobox transcription factors regulate luciferase expression and transportation to peroxisome.</title>
        <authorList>
            <person name="Fu X."/>
        </authorList>
    </citation>
    <scope>NUCLEOTIDE SEQUENCE [LARGE SCALE GENOMIC DNA]</scope>
</reference>
<evidence type="ECO:0000256" key="3">
    <source>
        <dbReference type="ARBA" id="ARBA00023242"/>
    </source>
</evidence>
<dbReference type="GO" id="GO:0006364">
    <property type="term" value="P:rRNA processing"/>
    <property type="evidence" value="ECO:0007669"/>
    <property type="project" value="TreeGrafter"/>
</dbReference>
<evidence type="ECO:0000259" key="5">
    <source>
        <dbReference type="Pfam" id="PF08167"/>
    </source>
</evidence>
<keyword evidence="7" id="KW-1185">Reference proteome</keyword>
<dbReference type="InterPro" id="IPR012583">
    <property type="entry name" value="RIX1_N"/>
</dbReference>
<dbReference type="InterPro" id="IPR016024">
    <property type="entry name" value="ARM-type_fold"/>
</dbReference>
<feature type="compositionally biased region" description="Basic and acidic residues" evidence="4">
    <location>
        <begin position="605"/>
        <end position="624"/>
    </location>
</feature>
<dbReference type="GO" id="GO:0005634">
    <property type="term" value="C:nucleus"/>
    <property type="evidence" value="ECO:0007669"/>
    <property type="project" value="UniProtKB-SubCell"/>
</dbReference>
<evidence type="ECO:0000256" key="1">
    <source>
        <dbReference type="ARBA" id="ARBA00004123"/>
    </source>
</evidence>
<evidence type="ECO:0000313" key="7">
    <source>
        <dbReference type="Proteomes" id="UP001353858"/>
    </source>
</evidence>
<comment type="similarity">
    <text evidence="2">Belongs to the RIX1/PELP1 family.</text>
</comment>
<evidence type="ECO:0000256" key="2">
    <source>
        <dbReference type="ARBA" id="ARBA00010511"/>
    </source>
</evidence>
<name>A0AAN7P7E5_9COLE</name>
<dbReference type="AlphaFoldDB" id="A0AAN7P7E5"/>
<dbReference type="Pfam" id="PF08167">
    <property type="entry name" value="RIX1"/>
    <property type="match status" value="1"/>
</dbReference>
<sequence length="756" mass="85954">MVKTKVIQQLEQLVKGKAQYPNVTETIKLVENLYVYLCYKKEANEIVVSYINKLLNTSETRAEGLKLLNSMIFKIPQQFVLDNYLSWIPMLLSITSSDETNNEYRIQIIVKIIQICKGTQEFDKFLVNNLQKLIQVCLTIQSNSATNETTLHCIRVCIEKYPSSCIPSKSKLEESLSKYIMSDAPKSFIKDVGTTCHLLLQIAGSSANNINQQNNWTNHFCKLCATIHNVYNGFFQDVTEYIEGIDHSTASFSIDAIESSEASAIKKQNQRAIVLRNLVIFLNQMLVEKYPYMKSIEIPVALNVFKRGLMVDAYDECENSIEEAQFSVLLYDHQTELLYLLRSFIACFTTSLIPFSMIISKIIIDCLQRTEKHFFKNSCKYQEAVYKVLSEWVSIVKNKLNLSIHNKIVTAILIEISPPVNSVVLNLNKNKSTDQAATSRTRKLTKIMTNHLPTARDSLTIDFLKMKEIKCIWALKCCITLLESVQLDLDENNFNALVKTITSTILLVNAKMAEHPYTNADCVVLLYKVLHALLHQKRYCVKPFIQLFINVLTAGENLNFNKEVTKTCNYSLDTLEKLCQPLCPTLSIPIVYDKLCDFSQRTKNSRECQDSDDRGSRDFSDDLNHTNTNSDAATLSSTVTAESCSSTTLIPSEPSLSQSVKPVKKINILDVQTIKKSNDVNEPKLDNMPASLKRTVVHKNKKIIPDKRTSEPVEVNLVKHTLDAKEEPPMKHIRIEADDDDEELMLASFNDSINYQ</sequence>
<feature type="compositionally biased region" description="Polar residues" evidence="4">
    <location>
        <begin position="625"/>
        <end position="637"/>
    </location>
</feature>
<dbReference type="PANTHER" id="PTHR34105:SF1">
    <property type="entry name" value="PROLINE-, GLUTAMIC ACID- AND LEUCINE-RICH PROTEIN 1"/>
    <property type="match status" value="1"/>
</dbReference>
<evidence type="ECO:0000256" key="4">
    <source>
        <dbReference type="SAM" id="MobiDB-lite"/>
    </source>
</evidence>
<protein>
    <recommendedName>
        <fullName evidence="5">Pre-rRNA-processing protein RIX1 N-terminal domain-containing protein</fullName>
    </recommendedName>
</protein>
<dbReference type="EMBL" id="JARPUR010000004">
    <property type="protein sequence ID" value="KAK4877553.1"/>
    <property type="molecule type" value="Genomic_DNA"/>
</dbReference>
<gene>
    <name evidence="6" type="ORF">RN001_010059</name>
</gene>
<comment type="caution">
    <text evidence="6">The sequence shown here is derived from an EMBL/GenBank/DDBJ whole genome shotgun (WGS) entry which is preliminary data.</text>
</comment>
<organism evidence="6 7">
    <name type="scientific">Aquatica leii</name>
    <dbReference type="NCBI Taxonomy" id="1421715"/>
    <lineage>
        <taxon>Eukaryota</taxon>
        <taxon>Metazoa</taxon>
        <taxon>Ecdysozoa</taxon>
        <taxon>Arthropoda</taxon>
        <taxon>Hexapoda</taxon>
        <taxon>Insecta</taxon>
        <taxon>Pterygota</taxon>
        <taxon>Neoptera</taxon>
        <taxon>Endopterygota</taxon>
        <taxon>Coleoptera</taxon>
        <taxon>Polyphaga</taxon>
        <taxon>Elateriformia</taxon>
        <taxon>Elateroidea</taxon>
        <taxon>Lampyridae</taxon>
        <taxon>Luciolinae</taxon>
        <taxon>Aquatica</taxon>
    </lineage>
</organism>
<comment type="subcellular location">
    <subcellularLocation>
        <location evidence="1">Nucleus</location>
    </subcellularLocation>
</comment>
<dbReference type="SUPFAM" id="SSF48371">
    <property type="entry name" value="ARM repeat"/>
    <property type="match status" value="1"/>
</dbReference>
<feature type="domain" description="Pre-rRNA-processing protein RIX1 N-terminal" evidence="5">
    <location>
        <begin position="33"/>
        <end position="185"/>
    </location>
</feature>
<accession>A0AAN7P7E5</accession>
<proteinExistence type="inferred from homology"/>
<feature type="region of interest" description="Disordered" evidence="4">
    <location>
        <begin position="605"/>
        <end position="637"/>
    </location>
</feature>
<keyword evidence="3" id="KW-0539">Nucleus</keyword>
<dbReference type="PANTHER" id="PTHR34105">
    <property type="entry name" value="PROLINE-, GLUTAMIC ACID- AND LEUCINE-RICH PROTEIN 1"/>
    <property type="match status" value="1"/>
</dbReference>
<evidence type="ECO:0000313" key="6">
    <source>
        <dbReference type="EMBL" id="KAK4877553.1"/>
    </source>
</evidence>